<accession>A0ABW2G360</accession>
<feature type="transmembrane region" description="Helical" evidence="7">
    <location>
        <begin position="103"/>
        <end position="123"/>
    </location>
</feature>
<feature type="transmembrane region" description="Helical" evidence="7">
    <location>
        <begin position="7"/>
        <end position="29"/>
    </location>
</feature>
<dbReference type="Pfam" id="PF00528">
    <property type="entry name" value="BPD_transp_1"/>
    <property type="match status" value="1"/>
</dbReference>
<dbReference type="CDD" id="cd06261">
    <property type="entry name" value="TM_PBP2"/>
    <property type="match status" value="1"/>
</dbReference>
<protein>
    <submittedName>
        <fullName evidence="9">Carbohydrate ABC transporter permease</fullName>
    </submittedName>
</protein>
<dbReference type="PANTHER" id="PTHR30193">
    <property type="entry name" value="ABC TRANSPORTER PERMEASE PROTEIN"/>
    <property type="match status" value="1"/>
</dbReference>
<keyword evidence="10" id="KW-1185">Reference proteome</keyword>
<evidence type="ECO:0000256" key="6">
    <source>
        <dbReference type="ARBA" id="ARBA00023136"/>
    </source>
</evidence>
<dbReference type="InterPro" id="IPR000515">
    <property type="entry name" value="MetI-like"/>
</dbReference>
<evidence type="ECO:0000256" key="4">
    <source>
        <dbReference type="ARBA" id="ARBA00022692"/>
    </source>
</evidence>
<comment type="similarity">
    <text evidence="7">Belongs to the binding-protein-dependent transport system permease family.</text>
</comment>
<keyword evidence="2 7" id="KW-0813">Transport</keyword>
<evidence type="ECO:0000256" key="2">
    <source>
        <dbReference type="ARBA" id="ARBA00022448"/>
    </source>
</evidence>
<comment type="subcellular location">
    <subcellularLocation>
        <location evidence="1 7">Cell membrane</location>
        <topology evidence="1 7">Multi-pass membrane protein</topology>
    </subcellularLocation>
</comment>
<feature type="transmembrane region" description="Helical" evidence="7">
    <location>
        <begin position="261"/>
        <end position="282"/>
    </location>
</feature>
<keyword evidence="5 7" id="KW-1133">Transmembrane helix</keyword>
<dbReference type="InterPro" id="IPR051393">
    <property type="entry name" value="ABC_transporter_permease"/>
</dbReference>
<dbReference type="SUPFAM" id="SSF161098">
    <property type="entry name" value="MetI-like"/>
    <property type="match status" value="1"/>
</dbReference>
<feature type="transmembrane region" description="Helical" evidence="7">
    <location>
        <begin position="70"/>
        <end position="91"/>
    </location>
</feature>
<feature type="transmembrane region" description="Helical" evidence="7">
    <location>
        <begin position="206"/>
        <end position="227"/>
    </location>
</feature>
<dbReference type="Gene3D" id="1.10.3720.10">
    <property type="entry name" value="MetI-like"/>
    <property type="match status" value="1"/>
</dbReference>
<reference evidence="10" key="1">
    <citation type="journal article" date="2019" name="Int. J. Syst. Evol. Microbiol.">
        <title>The Global Catalogue of Microorganisms (GCM) 10K type strain sequencing project: providing services to taxonomists for standard genome sequencing and annotation.</title>
        <authorList>
            <consortium name="The Broad Institute Genomics Platform"/>
            <consortium name="The Broad Institute Genome Sequencing Center for Infectious Disease"/>
            <person name="Wu L."/>
            <person name="Ma J."/>
        </authorList>
    </citation>
    <scope>NUCLEOTIDE SEQUENCE [LARGE SCALE GENOMIC DNA]</scope>
    <source>
        <strain evidence="10">CGMCC 1.12859</strain>
    </source>
</reference>
<dbReference type="InterPro" id="IPR035906">
    <property type="entry name" value="MetI-like_sf"/>
</dbReference>
<keyword evidence="4 7" id="KW-0812">Transmembrane</keyword>
<keyword evidence="3" id="KW-1003">Cell membrane</keyword>
<evidence type="ECO:0000259" key="8">
    <source>
        <dbReference type="PROSITE" id="PS50928"/>
    </source>
</evidence>
<proteinExistence type="inferred from homology"/>
<evidence type="ECO:0000256" key="7">
    <source>
        <dbReference type="RuleBase" id="RU363032"/>
    </source>
</evidence>
<feature type="domain" description="ABC transmembrane type-1" evidence="8">
    <location>
        <begin position="66"/>
        <end position="282"/>
    </location>
</feature>
<organism evidence="9 10">
    <name type="scientific">Kitasatospora paranensis</name>
    <dbReference type="NCBI Taxonomy" id="258053"/>
    <lineage>
        <taxon>Bacteria</taxon>
        <taxon>Bacillati</taxon>
        <taxon>Actinomycetota</taxon>
        <taxon>Actinomycetes</taxon>
        <taxon>Kitasatosporales</taxon>
        <taxon>Streptomycetaceae</taxon>
        <taxon>Kitasatospora</taxon>
    </lineage>
</organism>
<dbReference type="RefSeq" id="WP_345703859.1">
    <property type="nucleotide sequence ID" value="NZ_BAABKV010000001.1"/>
</dbReference>
<dbReference type="EMBL" id="JBHTAJ010000061">
    <property type="protein sequence ID" value="MFC7183165.1"/>
    <property type="molecule type" value="Genomic_DNA"/>
</dbReference>
<gene>
    <name evidence="9" type="ORF">ACFQMG_26825</name>
</gene>
<evidence type="ECO:0000313" key="9">
    <source>
        <dbReference type="EMBL" id="MFC7183165.1"/>
    </source>
</evidence>
<sequence length="292" mass="31235">MTGRRWYVPWLFLLPALAVAVAFFIVPFANTAVLSFTDASTLGGGTFTGTRNYARLWSDDQFWLSVRNTLLYIAVVVPLLVALPLGLALLVQKRVAGIGFFRAVFYSPVVASMVVAGLIWSWLLSSDGLVNSVLRGLHVIAAPLPFLTDSRLLLFSSMAMTVWKGLGYYMVVYLAALANVPKSLLEAAEVDGAGPVRRFFHVTLPLVRPTMVLVATLAAIGSAKVFAEVFTLSDGSAGPGGEARTLVYTIREVGLGLGGEAGYASAMSIVLFLGTLGLSVAVTRLNTREERA</sequence>
<feature type="transmembrane region" description="Helical" evidence="7">
    <location>
        <begin position="152"/>
        <end position="176"/>
    </location>
</feature>
<keyword evidence="6 7" id="KW-0472">Membrane</keyword>
<evidence type="ECO:0000256" key="3">
    <source>
        <dbReference type="ARBA" id="ARBA00022475"/>
    </source>
</evidence>
<evidence type="ECO:0000313" key="10">
    <source>
        <dbReference type="Proteomes" id="UP001596435"/>
    </source>
</evidence>
<dbReference type="PANTHER" id="PTHR30193:SF44">
    <property type="entry name" value="LACTOSE TRANSPORT SYSTEM PERMEASE PROTEIN LACF"/>
    <property type="match status" value="1"/>
</dbReference>
<dbReference type="SUPFAM" id="SSF160964">
    <property type="entry name" value="MalF N-terminal region-like"/>
    <property type="match status" value="1"/>
</dbReference>
<dbReference type="PROSITE" id="PS50928">
    <property type="entry name" value="ABC_TM1"/>
    <property type="match status" value="1"/>
</dbReference>
<evidence type="ECO:0000256" key="1">
    <source>
        <dbReference type="ARBA" id="ARBA00004651"/>
    </source>
</evidence>
<name>A0ABW2G360_9ACTN</name>
<dbReference type="Proteomes" id="UP001596435">
    <property type="component" value="Unassembled WGS sequence"/>
</dbReference>
<comment type="caution">
    <text evidence="9">The sequence shown here is derived from an EMBL/GenBank/DDBJ whole genome shotgun (WGS) entry which is preliminary data.</text>
</comment>
<evidence type="ECO:0000256" key="5">
    <source>
        <dbReference type="ARBA" id="ARBA00022989"/>
    </source>
</evidence>